<dbReference type="Proteomes" id="UP000271010">
    <property type="component" value="Unassembled WGS sequence"/>
</dbReference>
<dbReference type="GO" id="GO:0006777">
    <property type="term" value="P:Mo-molybdopterin cofactor biosynthetic process"/>
    <property type="evidence" value="ECO:0007669"/>
    <property type="project" value="UniProtKB-KW"/>
</dbReference>
<protein>
    <recommendedName>
        <fullName evidence="4">Molybdopterin synthase catalytic subunit</fullName>
        <ecNumber evidence="3">2.8.1.12</ecNumber>
    </recommendedName>
    <alternativeName>
        <fullName evidence="9">MPT synthase subunit 2</fullName>
    </alternativeName>
    <alternativeName>
        <fullName evidence="7">Molybdenum cofactor biosynthesis protein E</fullName>
    </alternativeName>
    <alternativeName>
        <fullName evidence="8">Molybdopterin-converting factor large subunit</fullName>
    </alternativeName>
    <alternativeName>
        <fullName evidence="10">Molybdopterin-converting factor subunit 2</fullName>
    </alternativeName>
</protein>
<dbReference type="EC" id="2.8.1.12" evidence="3"/>
<evidence type="ECO:0000313" key="12">
    <source>
        <dbReference type="EMBL" id="RNI27569.1"/>
    </source>
</evidence>
<dbReference type="InterPro" id="IPR036563">
    <property type="entry name" value="MoaE_sf"/>
</dbReference>
<evidence type="ECO:0000256" key="8">
    <source>
        <dbReference type="ARBA" id="ARBA00030407"/>
    </source>
</evidence>
<organism evidence="12 13">
    <name type="scientific">Rufibacter immobilis</name>
    <dbReference type="NCBI Taxonomy" id="1348778"/>
    <lineage>
        <taxon>Bacteria</taxon>
        <taxon>Pseudomonadati</taxon>
        <taxon>Bacteroidota</taxon>
        <taxon>Cytophagia</taxon>
        <taxon>Cytophagales</taxon>
        <taxon>Hymenobacteraceae</taxon>
        <taxon>Rufibacter</taxon>
    </lineage>
</organism>
<evidence type="ECO:0000256" key="1">
    <source>
        <dbReference type="ARBA" id="ARBA00005046"/>
    </source>
</evidence>
<evidence type="ECO:0000256" key="3">
    <source>
        <dbReference type="ARBA" id="ARBA00011950"/>
    </source>
</evidence>
<proteinExistence type="inferred from homology"/>
<gene>
    <name evidence="12" type="ORF">EFA69_15710</name>
</gene>
<dbReference type="AlphaFoldDB" id="A0A3M9MPY2"/>
<keyword evidence="5" id="KW-0501">Molybdenum cofactor biosynthesis</keyword>
<evidence type="ECO:0000256" key="10">
    <source>
        <dbReference type="ARBA" id="ARBA00032474"/>
    </source>
</evidence>
<evidence type="ECO:0000256" key="4">
    <source>
        <dbReference type="ARBA" id="ARBA00013858"/>
    </source>
</evidence>
<evidence type="ECO:0000256" key="5">
    <source>
        <dbReference type="ARBA" id="ARBA00023150"/>
    </source>
</evidence>
<name>A0A3M9MPY2_9BACT</name>
<evidence type="ECO:0000256" key="9">
    <source>
        <dbReference type="ARBA" id="ARBA00030781"/>
    </source>
</evidence>
<dbReference type="GO" id="GO:0030366">
    <property type="term" value="F:molybdopterin synthase activity"/>
    <property type="evidence" value="ECO:0007669"/>
    <property type="project" value="UniProtKB-EC"/>
</dbReference>
<comment type="similarity">
    <text evidence="2">Belongs to the MoaE family.</text>
</comment>
<dbReference type="Pfam" id="PF02391">
    <property type="entry name" value="MoaE"/>
    <property type="match status" value="1"/>
</dbReference>
<comment type="caution">
    <text evidence="12">The sequence shown here is derived from an EMBL/GenBank/DDBJ whole genome shotgun (WGS) entry which is preliminary data.</text>
</comment>
<evidence type="ECO:0000256" key="6">
    <source>
        <dbReference type="ARBA" id="ARBA00026066"/>
    </source>
</evidence>
<dbReference type="CDD" id="cd00756">
    <property type="entry name" value="MoaE"/>
    <property type="match status" value="1"/>
</dbReference>
<evidence type="ECO:0000256" key="2">
    <source>
        <dbReference type="ARBA" id="ARBA00005426"/>
    </source>
</evidence>
<comment type="pathway">
    <text evidence="1">Cofactor biosynthesis; molybdopterin biosynthesis.</text>
</comment>
<dbReference type="OrthoDB" id="9803224at2"/>
<dbReference type="PANTHER" id="PTHR23404">
    <property type="entry name" value="MOLYBDOPTERIN SYNTHASE RELATED"/>
    <property type="match status" value="1"/>
</dbReference>
<dbReference type="Gene3D" id="3.90.1170.40">
    <property type="entry name" value="Molybdopterin biosynthesis MoaE subunit"/>
    <property type="match status" value="1"/>
</dbReference>
<evidence type="ECO:0000313" key="13">
    <source>
        <dbReference type="Proteomes" id="UP000271010"/>
    </source>
</evidence>
<reference evidence="12 13" key="1">
    <citation type="submission" date="2018-11" db="EMBL/GenBank/DDBJ databases">
        <title>Rufibacter latericius sp. nov., isolated from water in Baiyang Lake.</title>
        <authorList>
            <person name="Yang Y."/>
        </authorList>
    </citation>
    <scope>NUCLEOTIDE SEQUENCE [LARGE SCALE GENOMIC DNA]</scope>
    <source>
        <strain evidence="12 13">MCC P1</strain>
    </source>
</reference>
<evidence type="ECO:0000256" key="7">
    <source>
        <dbReference type="ARBA" id="ARBA00029745"/>
    </source>
</evidence>
<keyword evidence="13" id="KW-1185">Reference proteome</keyword>
<comment type="catalytic activity">
    <reaction evidence="11">
        <text>2 [molybdopterin-synthase sulfur-carrier protein]-C-terminal-Gly-aminoethanethioate + cyclic pyranopterin phosphate + H2O = molybdopterin + 2 [molybdopterin-synthase sulfur-carrier protein]-C-terminal Gly-Gly + 2 H(+)</text>
        <dbReference type="Rhea" id="RHEA:26333"/>
        <dbReference type="Rhea" id="RHEA-COMP:12202"/>
        <dbReference type="Rhea" id="RHEA-COMP:19907"/>
        <dbReference type="ChEBI" id="CHEBI:15377"/>
        <dbReference type="ChEBI" id="CHEBI:15378"/>
        <dbReference type="ChEBI" id="CHEBI:58698"/>
        <dbReference type="ChEBI" id="CHEBI:59648"/>
        <dbReference type="ChEBI" id="CHEBI:90778"/>
        <dbReference type="ChEBI" id="CHEBI:232372"/>
        <dbReference type="EC" id="2.8.1.12"/>
    </reaction>
</comment>
<evidence type="ECO:0000256" key="11">
    <source>
        <dbReference type="ARBA" id="ARBA00049878"/>
    </source>
</evidence>
<accession>A0A3M9MPY2</accession>
<sequence length="136" mass="15378">MLIRIVDQVDLQEAYQYLQAPTAGGIDLFIGTVRDNAKGKNVVKLVFEAYAPMALKEMRKIADRAQAQWPLERLVMLHAVGEKRVGEPVVIIGVASAHRDAAFTACRFLIDELKKTVPIWKKEYYQDNSVWVNAHP</sequence>
<dbReference type="EMBL" id="RJJE01000017">
    <property type="protein sequence ID" value="RNI27569.1"/>
    <property type="molecule type" value="Genomic_DNA"/>
</dbReference>
<dbReference type="SUPFAM" id="SSF54690">
    <property type="entry name" value="Molybdopterin synthase subunit MoaE"/>
    <property type="match status" value="1"/>
</dbReference>
<comment type="subunit">
    <text evidence="6">Heterotetramer of 2 MoaD subunits and 2 MoaE subunits. Also stable as homodimer. The enzyme changes between these two forms during catalysis.</text>
</comment>
<dbReference type="RefSeq" id="WP_123134037.1">
    <property type="nucleotide sequence ID" value="NZ_RJJE01000017.1"/>
</dbReference>
<dbReference type="InterPro" id="IPR003448">
    <property type="entry name" value="Mopterin_biosynth_MoaE"/>
</dbReference>